<comment type="subcellular location">
    <subcellularLocation>
        <location evidence="5">Cell membrane</location>
        <topology evidence="5">Multi-pass membrane protein</topology>
    </subcellularLocation>
</comment>
<dbReference type="PANTHER" id="PTHR39344:SF1">
    <property type="entry name" value="UPF0182 PROTEIN SLL1060"/>
    <property type="match status" value="1"/>
</dbReference>
<keyword evidence="1 5" id="KW-1003">Cell membrane</keyword>
<dbReference type="AlphaFoldDB" id="A0A923NA94"/>
<dbReference type="InterPro" id="IPR005372">
    <property type="entry name" value="UPF0182"/>
</dbReference>
<feature type="transmembrane region" description="Helical" evidence="5">
    <location>
        <begin position="101"/>
        <end position="119"/>
    </location>
</feature>
<feature type="transmembrane region" description="Helical" evidence="5">
    <location>
        <begin position="273"/>
        <end position="290"/>
    </location>
</feature>
<feature type="compositionally biased region" description="Polar residues" evidence="6">
    <location>
        <begin position="920"/>
        <end position="933"/>
    </location>
</feature>
<evidence type="ECO:0000256" key="2">
    <source>
        <dbReference type="ARBA" id="ARBA00022692"/>
    </source>
</evidence>
<comment type="caution">
    <text evidence="7">The sequence shown here is derived from an EMBL/GenBank/DDBJ whole genome shotgun (WGS) entry which is preliminary data.</text>
</comment>
<evidence type="ECO:0000313" key="8">
    <source>
        <dbReference type="Proteomes" id="UP000644115"/>
    </source>
</evidence>
<dbReference type="GO" id="GO:0005886">
    <property type="term" value="C:plasma membrane"/>
    <property type="evidence" value="ECO:0007669"/>
    <property type="project" value="UniProtKB-SubCell"/>
</dbReference>
<dbReference type="HAMAP" id="MF_01600">
    <property type="entry name" value="UPF0182"/>
    <property type="match status" value="1"/>
</dbReference>
<protein>
    <recommendedName>
        <fullName evidence="5">UPF0182 protein H8876_03285</fullName>
    </recommendedName>
</protein>
<evidence type="ECO:0000256" key="1">
    <source>
        <dbReference type="ARBA" id="ARBA00022475"/>
    </source>
</evidence>
<evidence type="ECO:0000256" key="3">
    <source>
        <dbReference type="ARBA" id="ARBA00022989"/>
    </source>
</evidence>
<feature type="region of interest" description="Disordered" evidence="6">
    <location>
        <begin position="906"/>
        <end position="933"/>
    </location>
</feature>
<feature type="transmembrane region" description="Helical" evidence="5">
    <location>
        <begin position="61"/>
        <end position="80"/>
    </location>
</feature>
<keyword evidence="3 5" id="KW-1133">Transmembrane helix</keyword>
<keyword evidence="4 5" id="KW-0472">Membrane</keyword>
<name>A0A923NA94_9FIRM</name>
<feature type="transmembrane region" description="Helical" evidence="5">
    <location>
        <begin position="316"/>
        <end position="337"/>
    </location>
</feature>
<organism evidence="7 8">
    <name type="scientific">Lentihominibacter faecis</name>
    <dbReference type="NCBI Taxonomy" id="2764712"/>
    <lineage>
        <taxon>Bacteria</taxon>
        <taxon>Bacillati</taxon>
        <taxon>Bacillota</taxon>
        <taxon>Clostridia</taxon>
        <taxon>Peptostreptococcales</taxon>
        <taxon>Anaerovoracaceae</taxon>
        <taxon>Lentihominibacter</taxon>
    </lineage>
</organism>
<evidence type="ECO:0000256" key="5">
    <source>
        <dbReference type="HAMAP-Rule" id="MF_01600"/>
    </source>
</evidence>
<keyword evidence="8" id="KW-1185">Reference proteome</keyword>
<dbReference type="PANTHER" id="PTHR39344">
    <property type="entry name" value="UPF0182 PROTEIN SLL1060"/>
    <property type="match status" value="1"/>
</dbReference>
<feature type="transmembrane region" description="Helical" evidence="5">
    <location>
        <begin position="349"/>
        <end position="369"/>
    </location>
</feature>
<gene>
    <name evidence="7" type="ORF">H8876_03285</name>
</gene>
<proteinExistence type="inferred from homology"/>
<comment type="similarity">
    <text evidence="5">Belongs to the UPF0182 family.</text>
</comment>
<feature type="transmembrane region" description="Helical" evidence="5">
    <location>
        <begin position="162"/>
        <end position="184"/>
    </location>
</feature>
<dbReference type="GO" id="GO:0005576">
    <property type="term" value="C:extracellular region"/>
    <property type="evidence" value="ECO:0007669"/>
    <property type="project" value="TreeGrafter"/>
</dbReference>
<evidence type="ECO:0000256" key="6">
    <source>
        <dbReference type="SAM" id="MobiDB-lite"/>
    </source>
</evidence>
<reference evidence="7" key="1">
    <citation type="submission" date="2020-08" db="EMBL/GenBank/DDBJ databases">
        <authorList>
            <person name="Liu C."/>
            <person name="Sun Q."/>
        </authorList>
    </citation>
    <scope>NUCLEOTIDE SEQUENCE</scope>
    <source>
        <strain evidence="7">BX16</strain>
    </source>
</reference>
<dbReference type="EMBL" id="JACRWC010000046">
    <property type="protein sequence ID" value="MBC5999023.1"/>
    <property type="molecule type" value="Genomic_DNA"/>
</dbReference>
<dbReference type="Pfam" id="PF03699">
    <property type="entry name" value="UPF0182"/>
    <property type="match status" value="2"/>
</dbReference>
<evidence type="ECO:0000313" key="7">
    <source>
        <dbReference type="EMBL" id="MBC5999023.1"/>
    </source>
</evidence>
<feature type="transmembrane region" description="Helical" evidence="5">
    <location>
        <begin position="18"/>
        <end position="41"/>
    </location>
</feature>
<accession>A0A923NA94</accession>
<evidence type="ECO:0000256" key="4">
    <source>
        <dbReference type="ARBA" id="ARBA00023136"/>
    </source>
</evidence>
<dbReference type="Proteomes" id="UP000644115">
    <property type="component" value="Unassembled WGS sequence"/>
</dbReference>
<keyword evidence="2 5" id="KW-0812">Transmembrane</keyword>
<sequence length="976" mass="110241">MCLNSSGEKKKRHAGLKVLIVIAVLVFLFLCLIGFITDFLWFKELDYVSVFLTKLLTQLKIGIPTFIVVTFLAYVYLKFLKRGYFKKVVSDEVTDHRRLNIISWSLAGIYGAITTFFAVKKLWFLLLQFVNSTGFDKKDPLYNIDISFYVFKLDFIEEANQLLIVLLIAFALLTVIYYSVLLSVRTPQIFERVSDDAKEDSGASEENAQSSGYGGGTAGGQFGGFDNINDMFGKFAKSFQNGGKSPFQKTAKPKKQFDHSNLKLLISIAEKQLIIVGVLFFLMVGVNFFLKQYDLLFGSTGAVYGAGFTDVMVTLWVYRIIMGLSVLAAIGFAVGITKKKFKPAAIAPIAMLIVGAVGVGGALVVQNLVVTPDEINKESKYLERNIEYTQSAYGLNEVDMKGFEANQNLTSQDIANNSDTISNIRINDYAPAKTFYNQTQSIRQYYTFNDVDVDRYMINGDYTQTFLSAREIDEEKISDTWLNKHLKYTHGYGVTLSRVDKITSSGQPDMLIDSIPPVSRVDEINIKRPEIYFGELTSNYALVNTSEDEFDYPDGNSNKYARYEGDAGIKLNPINRLMFAIREHSLKTLVSGNIKSDSKILINRKISERVKEIMPYLSYDKDPYMVTENGKLYWIIDAYTHTANYPYSEPYNDETRTNYIRNSIKVVIDAYNGNTDYYIVDDTDPIAQTFKKIYPDLFKDLDKMPQEIKAHIRYPNMLLDIQASVYQRYHMNDVKVFYQNEDLWQISSEIYGTKEQAMTPNYYIMKLPGENGAEFVNSIPFTPKDKKNLTGLLVARNDGDNYGKLVLYQMPKSKIVYGPMQVEAQIDQNTEISKEFSLWNSSGSSYSRGNMFVVPIEDSLLYIEPVYLEATNSSIPEVKRVIVAYGDQIAYESTLAEALNSLFGEGSAHESPGSEEASGDTDTSAGGSDASLSQTEIITRAQEAFDNAQKAQQDGDWAKYGEYLKELDKYLNMLSE</sequence>